<keyword evidence="3" id="KW-1185">Reference proteome</keyword>
<protein>
    <recommendedName>
        <fullName evidence="4">Integrase core domain containing protein</fullName>
    </recommendedName>
</protein>
<feature type="compositionally biased region" description="Basic and acidic residues" evidence="1">
    <location>
        <begin position="190"/>
        <end position="207"/>
    </location>
</feature>
<evidence type="ECO:0000313" key="3">
    <source>
        <dbReference type="Proteomes" id="UP000011115"/>
    </source>
</evidence>
<dbReference type="EnsemblPlants" id="PGSC0003DMT400086133">
    <property type="protein sequence ID" value="PGSC0003DMT400086133"/>
    <property type="gene ID" value="PGSC0003DMG400035704"/>
</dbReference>
<evidence type="ECO:0000256" key="1">
    <source>
        <dbReference type="SAM" id="MobiDB-lite"/>
    </source>
</evidence>
<name>M1DB19_SOLTU</name>
<proteinExistence type="predicted"/>
<reference evidence="3" key="1">
    <citation type="journal article" date="2011" name="Nature">
        <title>Genome sequence and analysis of the tuber crop potato.</title>
        <authorList>
            <consortium name="The Potato Genome Sequencing Consortium"/>
        </authorList>
    </citation>
    <scope>NUCLEOTIDE SEQUENCE [LARGE SCALE GENOMIC DNA]</scope>
    <source>
        <strain evidence="3">cv. DM1-3 516 R44</strain>
    </source>
</reference>
<dbReference type="InParanoid" id="M1DB19"/>
<dbReference type="AlphaFoldDB" id="M1DB19"/>
<sequence>MMTKLDILAKNVMSVGAMSVNVVGVGGVNPDEARFEALYNEEVNFLANQGGGYRANYPRLGGNQRWNRDKGWRDHDREWREDNATWKDRVGEKDRLKSGVCWKRSSLVSQKSSQRITEEVGEPDLDPQILKWEPVKLGGPISKLVTHRIDMARTNFDDSGMPPRKRAWGVVINEGATASTIKGKKSPPKGGKDKGKVPIVERPEHNSGNDGESFDSQTSLSEPEDEQLLQTRPADIRARAHLDLSRISESTPPAADTMSAPA</sequence>
<evidence type="ECO:0000313" key="2">
    <source>
        <dbReference type="EnsemblPlants" id="PGSC0003DMT400086133"/>
    </source>
</evidence>
<organism evidence="2 3">
    <name type="scientific">Solanum tuberosum</name>
    <name type="common">Potato</name>
    <dbReference type="NCBI Taxonomy" id="4113"/>
    <lineage>
        <taxon>Eukaryota</taxon>
        <taxon>Viridiplantae</taxon>
        <taxon>Streptophyta</taxon>
        <taxon>Embryophyta</taxon>
        <taxon>Tracheophyta</taxon>
        <taxon>Spermatophyta</taxon>
        <taxon>Magnoliopsida</taxon>
        <taxon>eudicotyledons</taxon>
        <taxon>Gunneridae</taxon>
        <taxon>Pentapetalae</taxon>
        <taxon>asterids</taxon>
        <taxon>lamiids</taxon>
        <taxon>Solanales</taxon>
        <taxon>Solanaceae</taxon>
        <taxon>Solanoideae</taxon>
        <taxon>Solaneae</taxon>
        <taxon>Solanum</taxon>
    </lineage>
</organism>
<evidence type="ECO:0008006" key="4">
    <source>
        <dbReference type="Google" id="ProtNLM"/>
    </source>
</evidence>
<feature type="compositionally biased region" description="Polar residues" evidence="1">
    <location>
        <begin position="208"/>
        <end position="221"/>
    </location>
</feature>
<dbReference type="Gramene" id="PGSC0003DMT400086133">
    <property type="protein sequence ID" value="PGSC0003DMT400086133"/>
    <property type="gene ID" value="PGSC0003DMG400035704"/>
</dbReference>
<dbReference type="HOGENOM" id="CLU_029307_6_2_1"/>
<dbReference type="PaxDb" id="4113-PGSC0003DMT400086133"/>
<feature type="compositionally biased region" description="Basic and acidic residues" evidence="1">
    <location>
        <begin position="234"/>
        <end position="246"/>
    </location>
</feature>
<reference evidence="2" key="2">
    <citation type="submission" date="2015-06" db="UniProtKB">
        <authorList>
            <consortium name="EnsemblPlants"/>
        </authorList>
    </citation>
    <scope>IDENTIFICATION</scope>
    <source>
        <strain evidence="2">DM1-3 516 R44</strain>
    </source>
</reference>
<feature type="region of interest" description="Disordered" evidence="1">
    <location>
        <begin position="178"/>
        <end position="262"/>
    </location>
</feature>
<accession>M1DB19</accession>
<dbReference type="Proteomes" id="UP000011115">
    <property type="component" value="Unassembled WGS sequence"/>
</dbReference>